<evidence type="ECO:0000256" key="1">
    <source>
        <dbReference type="ARBA" id="ARBA00001966"/>
    </source>
</evidence>
<dbReference type="Pfam" id="PF00037">
    <property type="entry name" value="Fer4"/>
    <property type="match status" value="1"/>
</dbReference>
<dbReference type="PROSITE" id="PS00198">
    <property type="entry name" value="4FE4S_FER_1"/>
    <property type="match status" value="1"/>
</dbReference>
<feature type="domain" description="Radical SAM core" evidence="8">
    <location>
        <begin position="23"/>
        <end position="299"/>
    </location>
</feature>
<dbReference type="InterPro" id="IPR012839">
    <property type="entry name" value="Organic_radical_activase"/>
</dbReference>
<dbReference type="InterPro" id="IPR058240">
    <property type="entry name" value="rSAM_sf"/>
</dbReference>
<dbReference type="GO" id="GO:0016491">
    <property type="term" value="F:oxidoreductase activity"/>
    <property type="evidence" value="ECO:0007669"/>
    <property type="project" value="InterPro"/>
</dbReference>
<dbReference type="Proteomes" id="UP000178606">
    <property type="component" value="Unassembled WGS sequence"/>
</dbReference>
<dbReference type="Gene3D" id="3.30.70.20">
    <property type="match status" value="1"/>
</dbReference>
<dbReference type="InterPro" id="IPR040074">
    <property type="entry name" value="BssD/PflA/YjjW"/>
</dbReference>
<dbReference type="GO" id="GO:0046872">
    <property type="term" value="F:metal ion binding"/>
    <property type="evidence" value="ECO:0007669"/>
    <property type="project" value="UniProtKB-KW"/>
</dbReference>
<accession>A0A1F6D4S7</accession>
<comment type="caution">
    <text evidence="9">The sequence shown here is derived from an EMBL/GenBank/DDBJ whole genome shotgun (WGS) entry which is preliminary data.</text>
</comment>
<comment type="cofactor">
    <cofactor evidence="1">
        <name>[4Fe-4S] cluster</name>
        <dbReference type="ChEBI" id="CHEBI:49883"/>
    </cofactor>
</comment>
<organism evidence="9 10">
    <name type="scientific">Handelsmanbacteria sp. (strain RIFCSPLOWO2_12_FULL_64_10)</name>
    <dbReference type="NCBI Taxonomy" id="1817868"/>
    <lineage>
        <taxon>Bacteria</taxon>
        <taxon>Candidatus Handelsmaniibacteriota</taxon>
    </lineage>
</organism>
<dbReference type="EMBL" id="MFKF01000034">
    <property type="protein sequence ID" value="OGG56331.1"/>
    <property type="molecule type" value="Genomic_DNA"/>
</dbReference>
<evidence type="ECO:0000313" key="10">
    <source>
        <dbReference type="Proteomes" id="UP000178606"/>
    </source>
</evidence>
<name>A0A1F6D4S7_HANXR</name>
<evidence type="ECO:0000259" key="8">
    <source>
        <dbReference type="PROSITE" id="PS51918"/>
    </source>
</evidence>
<dbReference type="NCBIfam" id="TIGR02494">
    <property type="entry name" value="PFLE_PFLC"/>
    <property type="match status" value="1"/>
</dbReference>
<dbReference type="AlphaFoldDB" id="A0A1F6D4S7"/>
<dbReference type="PROSITE" id="PS51379">
    <property type="entry name" value="4FE4S_FER_2"/>
    <property type="match status" value="2"/>
</dbReference>
<keyword evidence="4" id="KW-0479">Metal-binding</keyword>
<evidence type="ECO:0008006" key="11">
    <source>
        <dbReference type="Google" id="ProtNLM"/>
    </source>
</evidence>
<dbReference type="Pfam" id="PF04055">
    <property type="entry name" value="Radical_SAM"/>
    <property type="match status" value="1"/>
</dbReference>
<keyword evidence="3" id="KW-0949">S-adenosyl-L-methionine</keyword>
<dbReference type="PROSITE" id="PS51918">
    <property type="entry name" value="RADICAL_SAM"/>
    <property type="match status" value="1"/>
</dbReference>
<evidence type="ECO:0000256" key="5">
    <source>
        <dbReference type="ARBA" id="ARBA00023004"/>
    </source>
</evidence>
<evidence type="ECO:0000256" key="3">
    <source>
        <dbReference type="ARBA" id="ARBA00022691"/>
    </source>
</evidence>
<proteinExistence type="predicted"/>
<dbReference type="SUPFAM" id="SSF102114">
    <property type="entry name" value="Radical SAM enzymes"/>
    <property type="match status" value="1"/>
</dbReference>
<dbReference type="PIRSF" id="PIRSF000371">
    <property type="entry name" value="PFL_act_enz"/>
    <property type="match status" value="1"/>
</dbReference>
<dbReference type="PANTHER" id="PTHR30352">
    <property type="entry name" value="PYRUVATE FORMATE-LYASE-ACTIVATING ENZYME"/>
    <property type="match status" value="1"/>
</dbReference>
<dbReference type="SFLD" id="SFLDS00029">
    <property type="entry name" value="Radical_SAM"/>
    <property type="match status" value="1"/>
</dbReference>
<keyword evidence="2" id="KW-0004">4Fe-4S</keyword>
<dbReference type="SFLD" id="SFLDG01118">
    <property type="entry name" value="activating_enzymes__group_2"/>
    <property type="match status" value="1"/>
</dbReference>
<evidence type="ECO:0000256" key="4">
    <source>
        <dbReference type="ARBA" id="ARBA00022723"/>
    </source>
</evidence>
<dbReference type="InterPro" id="IPR017900">
    <property type="entry name" value="4Fe4S_Fe_S_CS"/>
</dbReference>
<feature type="domain" description="4Fe-4S ferredoxin-type" evidence="7">
    <location>
        <begin position="82"/>
        <end position="111"/>
    </location>
</feature>
<protein>
    <recommendedName>
        <fullName evidence="11">Glycyl-radical enzyme activating protein</fullName>
    </recommendedName>
</protein>
<dbReference type="SFLD" id="SFLDG01066">
    <property type="entry name" value="organic_radical-activating_enz"/>
    <property type="match status" value="1"/>
</dbReference>
<dbReference type="GO" id="GO:0051539">
    <property type="term" value="F:4 iron, 4 sulfur cluster binding"/>
    <property type="evidence" value="ECO:0007669"/>
    <property type="project" value="UniProtKB-KW"/>
</dbReference>
<keyword evidence="6" id="KW-0411">Iron-sulfur</keyword>
<dbReference type="SUPFAM" id="SSF54862">
    <property type="entry name" value="4Fe-4S ferredoxins"/>
    <property type="match status" value="1"/>
</dbReference>
<evidence type="ECO:0000256" key="6">
    <source>
        <dbReference type="ARBA" id="ARBA00023014"/>
    </source>
</evidence>
<reference evidence="9 10" key="1">
    <citation type="journal article" date="2016" name="Nat. Commun.">
        <title>Thousands of microbial genomes shed light on interconnected biogeochemical processes in an aquifer system.</title>
        <authorList>
            <person name="Anantharaman K."/>
            <person name="Brown C.T."/>
            <person name="Hug L.A."/>
            <person name="Sharon I."/>
            <person name="Castelle C.J."/>
            <person name="Probst A.J."/>
            <person name="Thomas B.C."/>
            <person name="Singh A."/>
            <person name="Wilkins M.J."/>
            <person name="Karaoz U."/>
            <person name="Brodie E.L."/>
            <person name="Williams K.H."/>
            <person name="Hubbard S.S."/>
            <person name="Banfield J.F."/>
        </authorList>
    </citation>
    <scope>NUCLEOTIDE SEQUENCE [LARGE SCALE GENOMIC DNA]</scope>
    <source>
        <strain evidence="10">RIFCSPLOWO2_12_FULL_64_10</strain>
    </source>
</reference>
<keyword evidence="5" id="KW-0408">Iron</keyword>
<evidence type="ECO:0000256" key="2">
    <source>
        <dbReference type="ARBA" id="ARBA00022485"/>
    </source>
</evidence>
<dbReference type="InterPro" id="IPR007197">
    <property type="entry name" value="rSAM"/>
</dbReference>
<dbReference type="InterPro" id="IPR017896">
    <property type="entry name" value="4Fe4S_Fe-S-bd"/>
</dbReference>
<dbReference type="InterPro" id="IPR013785">
    <property type="entry name" value="Aldolase_TIM"/>
</dbReference>
<evidence type="ECO:0000313" key="9">
    <source>
        <dbReference type="EMBL" id="OGG56331.1"/>
    </source>
</evidence>
<evidence type="ECO:0000259" key="7">
    <source>
        <dbReference type="PROSITE" id="PS51379"/>
    </source>
</evidence>
<gene>
    <name evidence="9" type="ORF">A3F84_22130</name>
</gene>
<feature type="domain" description="4Fe-4S ferredoxin-type" evidence="7">
    <location>
        <begin position="54"/>
        <end position="77"/>
    </location>
</feature>
<dbReference type="Gene3D" id="3.20.20.70">
    <property type="entry name" value="Aldolase class I"/>
    <property type="match status" value="1"/>
</dbReference>
<sequence>MRNGNGRGDVEGLIFDVDTFAVHDGPGIRMAVYLKGCPLSCRWCHSPESQGVRPELIFAHDRCVRCGACVEACPHGVHCLDEGHTLDRERCVACGGCAEACPQGALAIKGYSAPASALVDKATHLRPFFEHSGGGVTLSGGEVTRQADFAAAVLEGCRGLGIHTAIETCGACGWAQLEQLLPHTDLILYDLKLIDDAAHRQWTGGSNRQVLQNASRLAGRNVQVRVPLIPGVTDTEENLSGIFNFVREVGLRSVALLPYNASAGAKYEWLGLTYEVQGEPQGRARLEGLLDLARSAGIDAEIV</sequence>
<dbReference type="InterPro" id="IPR034457">
    <property type="entry name" value="Organic_radical-activating"/>
</dbReference>
<dbReference type="PANTHER" id="PTHR30352:SF4">
    <property type="entry name" value="PYRUVATE FORMATE-LYASE 2-ACTIVATING ENZYME"/>
    <property type="match status" value="1"/>
</dbReference>